<proteinExistence type="predicted"/>
<evidence type="ECO:0000313" key="2">
    <source>
        <dbReference type="Proteomes" id="UP000663852"/>
    </source>
</evidence>
<name>A0A814DX92_ADIRI</name>
<dbReference type="AlphaFoldDB" id="A0A814DX92"/>
<sequence>MVYNALDIAHQFIQKSLPKPRSESSSPKQYLITNSFQSSRFIPLMARPFEVINITGETTDNTKDDEFIHLDHTSFHHISLKKL</sequence>
<reference evidence="1" key="1">
    <citation type="submission" date="2021-02" db="EMBL/GenBank/DDBJ databases">
        <authorList>
            <person name="Nowell W R."/>
        </authorList>
    </citation>
    <scope>NUCLEOTIDE SEQUENCE</scope>
</reference>
<gene>
    <name evidence="1" type="ORF">EDS130_LOCUS12795</name>
</gene>
<protein>
    <submittedName>
        <fullName evidence="1">Uncharacterized protein</fullName>
    </submittedName>
</protein>
<dbReference type="EMBL" id="CAJNOJ010000049">
    <property type="protein sequence ID" value="CAF0959919.1"/>
    <property type="molecule type" value="Genomic_DNA"/>
</dbReference>
<dbReference type="OrthoDB" id="9984562at2759"/>
<evidence type="ECO:0000313" key="1">
    <source>
        <dbReference type="EMBL" id="CAF0959919.1"/>
    </source>
</evidence>
<dbReference type="Proteomes" id="UP000663852">
    <property type="component" value="Unassembled WGS sequence"/>
</dbReference>
<comment type="caution">
    <text evidence="1">The sequence shown here is derived from an EMBL/GenBank/DDBJ whole genome shotgun (WGS) entry which is preliminary data.</text>
</comment>
<accession>A0A814DX92</accession>
<organism evidence="1 2">
    <name type="scientific">Adineta ricciae</name>
    <name type="common">Rotifer</name>
    <dbReference type="NCBI Taxonomy" id="249248"/>
    <lineage>
        <taxon>Eukaryota</taxon>
        <taxon>Metazoa</taxon>
        <taxon>Spiralia</taxon>
        <taxon>Gnathifera</taxon>
        <taxon>Rotifera</taxon>
        <taxon>Eurotatoria</taxon>
        <taxon>Bdelloidea</taxon>
        <taxon>Adinetida</taxon>
        <taxon>Adinetidae</taxon>
        <taxon>Adineta</taxon>
    </lineage>
</organism>